<reference evidence="2" key="1">
    <citation type="submission" date="2021-05" db="EMBL/GenBank/DDBJ databases">
        <authorList>
            <person name="Tigano A."/>
        </authorList>
    </citation>
    <scope>NUCLEOTIDE SEQUENCE</scope>
</reference>
<evidence type="ECO:0000256" key="1">
    <source>
        <dbReference type="SAM" id="Phobius"/>
    </source>
</evidence>
<gene>
    <name evidence="2" type="ORF">MMEN_LOCUS15504</name>
</gene>
<dbReference type="Gene3D" id="2.40.10.10">
    <property type="entry name" value="Trypsin-like serine proteases"/>
    <property type="match status" value="2"/>
</dbReference>
<accession>A0A8S4BIN4</accession>
<dbReference type="GO" id="GO:0000785">
    <property type="term" value="C:chromatin"/>
    <property type="evidence" value="ECO:0007669"/>
    <property type="project" value="TreeGrafter"/>
</dbReference>
<evidence type="ECO:0000313" key="2">
    <source>
        <dbReference type="EMBL" id="CAG5958686.1"/>
    </source>
</evidence>
<organism evidence="2 3">
    <name type="scientific">Menidia menidia</name>
    <name type="common">Atlantic silverside</name>
    <dbReference type="NCBI Taxonomy" id="238744"/>
    <lineage>
        <taxon>Eukaryota</taxon>
        <taxon>Metazoa</taxon>
        <taxon>Chordata</taxon>
        <taxon>Craniata</taxon>
        <taxon>Vertebrata</taxon>
        <taxon>Euteleostomi</taxon>
        <taxon>Actinopterygii</taxon>
        <taxon>Neopterygii</taxon>
        <taxon>Teleostei</taxon>
        <taxon>Neoteleostei</taxon>
        <taxon>Acanthomorphata</taxon>
        <taxon>Ovalentaria</taxon>
        <taxon>Atherinomorphae</taxon>
        <taxon>Atheriniformes</taxon>
        <taxon>Atherinopsidae</taxon>
        <taxon>Menidiinae</taxon>
        <taxon>Menidia</taxon>
    </lineage>
</organism>
<keyword evidence="1" id="KW-0812">Transmembrane</keyword>
<dbReference type="EMBL" id="CAJRST010023113">
    <property type="protein sequence ID" value="CAG5958686.1"/>
    <property type="molecule type" value="Genomic_DNA"/>
</dbReference>
<feature type="transmembrane region" description="Helical" evidence="1">
    <location>
        <begin position="657"/>
        <end position="679"/>
    </location>
</feature>
<proteinExistence type="predicted"/>
<feature type="transmembrane region" description="Helical" evidence="1">
    <location>
        <begin position="626"/>
        <end position="651"/>
    </location>
</feature>
<keyword evidence="1" id="KW-0472">Membrane</keyword>
<dbReference type="GO" id="GO:0005634">
    <property type="term" value="C:nucleus"/>
    <property type="evidence" value="ECO:0007669"/>
    <property type="project" value="TreeGrafter"/>
</dbReference>
<protein>
    <submittedName>
        <fullName evidence="2">(Atlantic silverside) hypothetical protein</fullName>
    </submittedName>
</protein>
<evidence type="ECO:0000313" key="3">
    <source>
        <dbReference type="Proteomes" id="UP000677803"/>
    </source>
</evidence>
<feature type="transmembrane region" description="Helical" evidence="1">
    <location>
        <begin position="602"/>
        <end position="619"/>
    </location>
</feature>
<dbReference type="AlphaFoldDB" id="A0A8S4BIN4"/>
<name>A0A8S4BIN4_9TELE</name>
<dbReference type="Proteomes" id="UP000677803">
    <property type="component" value="Unassembled WGS sequence"/>
</dbReference>
<dbReference type="OrthoDB" id="10025068at2759"/>
<dbReference type="InterPro" id="IPR043504">
    <property type="entry name" value="Peptidase_S1_PA_chymotrypsin"/>
</dbReference>
<dbReference type="PANTHER" id="PTHR14389:SF3">
    <property type="entry name" value="PROTEIN FAM111A-LIKE"/>
    <property type="match status" value="1"/>
</dbReference>
<keyword evidence="3" id="KW-1185">Reference proteome</keyword>
<keyword evidence="1" id="KW-1133">Transmembrane helix</keyword>
<dbReference type="GO" id="GO:0006260">
    <property type="term" value="P:DNA replication"/>
    <property type="evidence" value="ECO:0007669"/>
    <property type="project" value="TreeGrafter"/>
</dbReference>
<sequence length="713" mass="79467">MGLLQDGHTHNFKVKLDPPKSKEYNVYCCKPQTVLEAIKSHLPDKFKKQIQCPDENIIIQLNYMDGEPFIPTHFPCSCVEDGGSLTILKDTKVVEKARKRDGAILKKDQYSVFYIATEGGQDTRTKVLFHSSKLKRHDFLCIYGAKGMTVEEAVREDGRFIDDLGDFTLSAYDNKNEMTTCTSRIDNLNQKKFRICLPIWNNTGGKSDNLLVKLAEERGTSVKEYIEQRGEGSDSEVYELLREQFPELKKLMESRFPDRSYQEALILRKENFVKILKSFSEVHRVRKLLEMGKSVCKIVVGDRCTGTGFVLLDNIILTNAHLFKGCVEGAKVQGDVEVYALFNYEEPEPKTNYVSFRAKEKFVDFNTELDYAVLELNPDDQKPNQPVESRKIPRGLLVKFGPMPKSGQACLLGHPAGEVKKMDPTSIIELENRGKAVNDHFASYGNSLFILDLIKSIEDQGIADILMGGSKAEQVGTYNTFMYHGASGSPVFDAQCRVFGLHTGGYCYDLPLHKDSVIEFAQGLLTIFESFVSNLEKSSCWTKLERQGRIIHTLKTYSSLILWKTWSQNIHVELAQVEVVESGQPDVVPSTNANVKESRRSSMVSLLLMGVAAWGRWLGLVSSFGVVAAAVGVGAFLLLMVSLLLMGVAAWGRWLGLVSSFGVVAAAVGVGAFLLLVALAGLCGALRHHQVLLFFVSFPPPATVRIFPSRPNL</sequence>
<dbReference type="SUPFAM" id="SSF50494">
    <property type="entry name" value="Trypsin-like serine proteases"/>
    <property type="match status" value="1"/>
</dbReference>
<dbReference type="Pfam" id="PF13365">
    <property type="entry name" value="Trypsin_2"/>
    <property type="match status" value="1"/>
</dbReference>
<comment type="caution">
    <text evidence="2">The sequence shown here is derived from an EMBL/GenBank/DDBJ whole genome shotgun (WGS) entry which is preliminary data.</text>
</comment>
<dbReference type="PANTHER" id="PTHR14389">
    <property type="entry name" value="SI:CH1073-475A24.1"/>
    <property type="match status" value="1"/>
</dbReference>
<dbReference type="InterPro" id="IPR009003">
    <property type="entry name" value="Peptidase_S1_PA"/>
</dbReference>